<evidence type="ECO:0000256" key="1">
    <source>
        <dbReference type="ARBA" id="ARBA00022679"/>
    </source>
</evidence>
<accession>A0ABZ2JVD6</accession>
<evidence type="ECO:0000256" key="5">
    <source>
        <dbReference type="SAM" id="MobiDB-lite"/>
    </source>
</evidence>
<reference evidence="7 8" key="1">
    <citation type="submission" date="2021-12" db="EMBL/GenBank/DDBJ databases">
        <title>Discovery of the Pendulisporaceae a myxobacterial family with distinct sporulation behavior and unique specialized metabolism.</title>
        <authorList>
            <person name="Garcia R."/>
            <person name="Popoff A."/>
            <person name="Bader C.D."/>
            <person name="Loehr J."/>
            <person name="Walesch S."/>
            <person name="Walt C."/>
            <person name="Boldt J."/>
            <person name="Bunk B."/>
            <person name="Haeckl F.J.F.P.J."/>
            <person name="Gunesch A.P."/>
            <person name="Birkelbach J."/>
            <person name="Nuebel U."/>
            <person name="Pietschmann T."/>
            <person name="Bach T."/>
            <person name="Mueller R."/>
        </authorList>
    </citation>
    <scope>NUCLEOTIDE SEQUENCE [LARGE SCALE GENOMIC DNA]</scope>
    <source>
        <strain evidence="7 8">MSr12523</strain>
    </source>
</reference>
<name>A0ABZ2JVD6_9BACT</name>
<dbReference type="EMBL" id="CP089982">
    <property type="protein sequence ID" value="WXA90419.1"/>
    <property type="molecule type" value="Genomic_DNA"/>
</dbReference>
<dbReference type="Gene3D" id="1.10.510.10">
    <property type="entry name" value="Transferase(Phosphotransferase) domain 1"/>
    <property type="match status" value="1"/>
</dbReference>
<dbReference type="SMART" id="SM00220">
    <property type="entry name" value="S_TKc"/>
    <property type="match status" value="1"/>
</dbReference>
<dbReference type="SUPFAM" id="SSF56112">
    <property type="entry name" value="Protein kinase-like (PK-like)"/>
    <property type="match status" value="1"/>
</dbReference>
<evidence type="ECO:0000259" key="6">
    <source>
        <dbReference type="PROSITE" id="PS50011"/>
    </source>
</evidence>
<sequence>MTTCASSFEPFSGAVINDNLRLERPIAKGGMGSVWLARHTALDLPVALKFMSQAIFRDEPNAVERFTREARAAAQLRHPNVVRIFDFRFPTPSDEPPYMVMELLEGEDLERYIRRVGPLDIGEAVAIFRAIASVLETAHERGIVHRDIKPENVFLEGPEHTVKVLDFGVAMVQQGRDDIAAEEEGKMCGTPCFMSPEQFTDAGDVDHRCDLWALAVVAYEMLTGSLPFAGGTMSAIFLAAARGRYTPPSQVRPELGPAVDAWFRKAFAIRIQHRFASARELADSFVRAVATSRRAPAPRNAVASWNRWPAVFVGLLGGALATLVFTGNLRFTPAPVAASPASPPPVVIVPPPVELPAPSASCSAPTPPPARSATKAPVVKSRPVAAAAAKVATENEEETADDDDTL</sequence>
<feature type="region of interest" description="Disordered" evidence="5">
    <location>
        <begin position="357"/>
        <end position="382"/>
    </location>
</feature>
<keyword evidence="2" id="KW-0547">Nucleotide-binding</keyword>
<evidence type="ECO:0000313" key="7">
    <source>
        <dbReference type="EMBL" id="WXA90419.1"/>
    </source>
</evidence>
<dbReference type="InterPro" id="IPR011009">
    <property type="entry name" value="Kinase-like_dom_sf"/>
</dbReference>
<keyword evidence="7" id="KW-0723">Serine/threonine-protein kinase</keyword>
<gene>
    <name evidence="7" type="ORF">LZC95_28640</name>
</gene>
<evidence type="ECO:0000256" key="2">
    <source>
        <dbReference type="ARBA" id="ARBA00022741"/>
    </source>
</evidence>
<proteinExistence type="predicted"/>
<dbReference type="Gene3D" id="3.30.200.20">
    <property type="entry name" value="Phosphorylase Kinase, domain 1"/>
    <property type="match status" value="1"/>
</dbReference>
<evidence type="ECO:0000256" key="4">
    <source>
        <dbReference type="ARBA" id="ARBA00022840"/>
    </source>
</evidence>
<feature type="compositionally biased region" description="Low complexity" evidence="5">
    <location>
        <begin position="371"/>
        <end position="382"/>
    </location>
</feature>
<keyword evidence="1" id="KW-0808">Transferase</keyword>
<dbReference type="Pfam" id="PF00069">
    <property type="entry name" value="Pkinase"/>
    <property type="match status" value="1"/>
</dbReference>
<keyword evidence="8" id="KW-1185">Reference proteome</keyword>
<keyword evidence="3 7" id="KW-0418">Kinase</keyword>
<dbReference type="InterPro" id="IPR000719">
    <property type="entry name" value="Prot_kinase_dom"/>
</dbReference>
<dbReference type="RefSeq" id="WP_394841031.1">
    <property type="nucleotide sequence ID" value="NZ_CP089982.1"/>
</dbReference>
<dbReference type="PROSITE" id="PS00108">
    <property type="entry name" value="PROTEIN_KINASE_ST"/>
    <property type="match status" value="1"/>
</dbReference>
<dbReference type="PROSITE" id="PS50011">
    <property type="entry name" value="PROTEIN_KINASE_DOM"/>
    <property type="match status" value="1"/>
</dbReference>
<feature type="region of interest" description="Disordered" evidence="5">
    <location>
        <begin position="387"/>
        <end position="406"/>
    </location>
</feature>
<dbReference type="GO" id="GO:0004674">
    <property type="term" value="F:protein serine/threonine kinase activity"/>
    <property type="evidence" value="ECO:0007669"/>
    <property type="project" value="UniProtKB-KW"/>
</dbReference>
<organism evidence="7 8">
    <name type="scientific">Pendulispora brunnea</name>
    <dbReference type="NCBI Taxonomy" id="2905690"/>
    <lineage>
        <taxon>Bacteria</taxon>
        <taxon>Pseudomonadati</taxon>
        <taxon>Myxococcota</taxon>
        <taxon>Myxococcia</taxon>
        <taxon>Myxococcales</taxon>
        <taxon>Sorangiineae</taxon>
        <taxon>Pendulisporaceae</taxon>
        <taxon>Pendulispora</taxon>
    </lineage>
</organism>
<dbReference type="PANTHER" id="PTHR43289:SF6">
    <property type="entry name" value="SERINE_THREONINE-PROTEIN KINASE NEKL-3"/>
    <property type="match status" value="1"/>
</dbReference>
<dbReference type="Proteomes" id="UP001379533">
    <property type="component" value="Chromosome"/>
</dbReference>
<dbReference type="CDD" id="cd14014">
    <property type="entry name" value="STKc_PknB_like"/>
    <property type="match status" value="1"/>
</dbReference>
<feature type="domain" description="Protein kinase" evidence="6">
    <location>
        <begin position="20"/>
        <end position="286"/>
    </location>
</feature>
<feature type="compositionally biased region" description="Acidic residues" evidence="5">
    <location>
        <begin position="394"/>
        <end position="406"/>
    </location>
</feature>
<protein>
    <submittedName>
        <fullName evidence="7">Serine/threonine protein kinase</fullName>
    </submittedName>
</protein>
<dbReference type="InterPro" id="IPR008271">
    <property type="entry name" value="Ser/Thr_kinase_AS"/>
</dbReference>
<evidence type="ECO:0000256" key="3">
    <source>
        <dbReference type="ARBA" id="ARBA00022777"/>
    </source>
</evidence>
<dbReference type="PANTHER" id="PTHR43289">
    <property type="entry name" value="MITOGEN-ACTIVATED PROTEIN KINASE KINASE KINASE 20-RELATED"/>
    <property type="match status" value="1"/>
</dbReference>
<evidence type="ECO:0000313" key="8">
    <source>
        <dbReference type="Proteomes" id="UP001379533"/>
    </source>
</evidence>
<keyword evidence="4" id="KW-0067">ATP-binding</keyword>